<feature type="domain" description="ABC3 transporter permease C-terminal" evidence="8">
    <location>
        <begin position="660"/>
        <end position="772"/>
    </location>
</feature>
<dbReference type="GO" id="GO:0044874">
    <property type="term" value="P:lipoprotein localization to outer membrane"/>
    <property type="evidence" value="ECO:0007669"/>
    <property type="project" value="TreeGrafter"/>
</dbReference>
<dbReference type="PANTHER" id="PTHR30489:SF0">
    <property type="entry name" value="LIPOPROTEIN-RELEASING SYSTEM TRANSMEMBRANE PROTEIN LOLE"/>
    <property type="match status" value="1"/>
</dbReference>
<keyword evidence="5 7" id="KW-1133">Transmembrane helix</keyword>
<dbReference type="PROSITE" id="PS51257">
    <property type="entry name" value="PROKAR_LIPOPROTEIN"/>
    <property type="match status" value="1"/>
</dbReference>
<keyword evidence="3" id="KW-1003">Cell membrane</keyword>
<feature type="transmembrane region" description="Helical" evidence="7">
    <location>
        <begin position="267"/>
        <end position="289"/>
    </location>
</feature>
<feature type="domain" description="MacB-like periplasmic core" evidence="9">
    <location>
        <begin position="431"/>
        <end position="628"/>
    </location>
</feature>
<organism evidence="10 11">
    <name type="scientific">Roseisalinus antarcticus</name>
    <dbReference type="NCBI Taxonomy" id="254357"/>
    <lineage>
        <taxon>Bacteria</taxon>
        <taxon>Pseudomonadati</taxon>
        <taxon>Pseudomonadota</taxon>
        <taxon>Alphaproteobacteria</taxon>
        <taxon>Rhodobacterales</taxon>
        <taxon>Roseobacteraceae</taxon>
        <taxon>Roseisalinus</taxon>
    </lineage>
</organism>
<feature type="transmembrane region" description="Helical" evidence="7">
    <location>
        <begin position="653"/>
        <end position="673"/>
    </location>
</feature>
<accession>A0A1Y5RL90</accession>
<evidence type="ECO:0000256" key="1">
    <source>
        <dbReference type="ARBA" id="ARBA00004651"/>
    </source>
</evidence>
<evidence type="ECO:0000256" key="7">
    <source>
        <dbReference type="SAM" id="Phobius"/>
    </source>
</evidence>
<feature type="transmembrane region" description="Helical" evidence="7">
    <location>
        <begin position="700"/>
        <end position="723"/>
    </location>
</feature>
<dbReference type="PANTHER" id="PTHR30489">
    <property type="entry name" value="LIPOPROTEIN-RELEASING SYSTEM TRANSMEMBRANE PROTEIN LOLE"/>
    <property type="match status" value="1"/>
</dbReference>
<evidence type="ECO:0000256" key="2">
    <source>
        <dbReference type="ARBA" id="ARBA00005236"/>
    </source>
</evidence>
<keyword evidence="11" id="KW-1185">Reference proteome</keyword>
<reference evidence="10 11" key="1">
    <citation type="submission" date="2017-03" db="EMBL/GenBank/DDBJ databases">
        <authorList>
            <person name="Afonso C.L."/>
            <person name="Miller P.J."/>
            <person name="Scott M.A."/>
            <person name="Spackman E."/>
            <person name="Goraichik I."/>
            <person name="Dimitrov K.M."/>
            <person name="Suarez D.L."/>
            <person name="Swayne D.E."/>
        </authorList>
    </citation>
    <scope>NUCLEOTIDE SEQUENCE [LARGE SCALE GENOMIC DNA]</scope>
    <source>
        <strain evidence="10 11">CECT 7023</strain>
    </source>
</reference>
<feature type="domain" description="ABC3 transporter permease C-terminal" evidence="8">
    <location>
        <begin position="271"/>
        <end position="383"/>
    </location>
</feature>
<name>A0A1Y5RL90_9RHOB</name>
<dbReference type="InterPro" id="IPR051447">
    <property type="entry name" value="Lipoprotein-release_system"/>
</dbReference>
<feature type="transmembrane region" description="Helical" evidence="7">
    <location>
        <begin position="743"/>
        <end position="768"/>
    </location>
</feature>
<dbReference type="Proteomes" id="UP000193900">
    <property type="component" value="Unassembled WGS sequence"/>
</dbReference>
<proteinExistence type="inferred from homology"/>
<dbReference type="RefSeq" id="WP_085877407.1">
    <property type="nucleotide sequence ID" value="NZ_FWFZ01000001.1"/>
</dbReference>
<dbReference type="InterPro" id="IPR025857">
    <property type="entry name" value="MacB_PCD"/>
</dbReference>
<evidence type="ECO:0000256" key="5">
    <source>
        <dbReference type="ARBA" id="ARBA00022989"/>
    </source>
</evidence>
<gene>
    <name evidence="10" type="ORF">ROA7023_00512</name>
</gene>
<dbReference type="Pfam" id="PF12704">
    <property type="entry name" value="MacB_PCD"/>
    <property type="match status" value="1"/>
</dbReference>
<evidence type="ECO:0000256" key="4">
    <source>
        <dbReference type="ARBA" id="ARBA00022692"/>
    </source>
</evidence>
<keyword evidence="6 7" id="KW-0472">Membrane</keyword>
<evidence type="ECO:0000256" key="6">
    <source>
        <dbReference type="ARBA" id="ARBA00023136"/>
    </source>
</evidence>
<evidence type="ECO:0000259" key="8">
    <source>
        <dbReference type="Pfam" id="PF02687"/>
    </source>
</evidence>
<dbReference type="Pfam" id="PF02687">
    <property type="entry name" value="FtsX"/>
    <property type="match status" value="2"/>
</dbReference>
<dbReference type="EMBL" id="FWFZ01000001">
    <property type="protein sequence ID" value="SLN20199.1"/>
    <property type="molecule type" value="Genomic_DNA"/>
</dbReference>
<comment type="similarity">
    <text evidence="2">Belongs to the ABC-4 integral membrane protein family. LolC/E subfamily.</text>
</comment>
<dbReference type="InterPro" id="IPR003838">
    <property type="entry name" value="ABC3_permease_C"/>
</dbReference>
<evidence type="ECO:0000256" key="3">
    <source>
        <dbReference type="ARBA" id="ARBA00022475"/>
    </source>
</evidence>
<feature type="transmembrane region" description="Helical" evidence="7">
    <location>
        <begin position="357"/>
        <end position="376"/>
    </location>
</feature>
<dbReference type="AlphaFoldDB" id="A0A1Y5RL90"/>
<feature type="transmembrane region" description="Helical" evidence="7">
    <location>
        <begin position="20"/>
        <end position="40"/>
    </location>
</feature>
<comment type="subcellular location">
    <subcellularLocation>
        <location evidence="1">Cell membrane</location>
        <topology evidence="1">Multi-pass membrane protein</topology>
    </subcellularLocation>
</comment>
<dbReference type="GO" id="GO:0098797">
    <property type="term" value="C:plasma membrane protein complex"/>
    <property type="evidence" value="ECO:0007669"/>
    <property type="project" value="TreeGrafter"/>
</dbReference>
<evidence type="ECO:0000313" key="10">
    <source>
        <dbReference type="EMBL" id="SLN20199.1"/>
    </source>
</evidence>
<keyword evidence="4 7" id="KW-0812">Transmembrane</keyword>
<evidence type="ECO:0000259" key="9">
    <source>
        <dbReference type="Pfam" id="PF12704"/>
    </source>
</evidence>
<sequence length="785" mass="84890">MPAIDRKLLRDFRRLWAQALAIALVLACGVAILLTAFGMYRALDDTRSAYYERNRFGDVFASARRAPESLLREIGDIPGVLAVEARVTGDAILDMPGRAETAVGRILSLPEARAPRLNIPILRAGRLPESPSEVAVNQTFALANGFQPGDVIEANLGGRKRPLTITGTVLSPEFIYTIGPGALMPDNRTFGILWMRRDAVAAAFDMGGAFNDVSLSLDARTPPGPVIEALDDLLDPYGGLGAFGRDKQLSNSFVDAEITQLRSMAMILPPVFFGISAFLVAMVMGRIVALERSQIGLLKALGYSNAEICLHYLMLAGLIAVLGIGIGWTAGTWMARVMAQLYAQFFDFPFLIFRVELWVYAVSAAVALLTATLGALRSALRAALLPPAIAMQPPAPPRFRQTLLDRAMAAARLSQPTVMILRSVTRWPGRSALTSLGVALAVAAVMTSTFMSDALDRVIDAAFFQSNRQDAMLIFSHDLPLSALEDVARLPGVRQVEGQQYHSAILRNAQYEKRVPIEARLPGADLSRVLSRQGAPLDAPPGGILLAERLAAQLHLAPGDTVEVAFLSGDRGTYRMHVSGVVQQYFGLGAYTDLAYLNGLFRQSPRISVANVTLDGTEIDALHAAIAAIPNLTGTVMMSSTRRSFRETIQQNVVVMTGVYMMIAVLITVGVAYNGARVQLSERARELASLRILGFSRAQVSYVLVGETMLLALLAQPLGWALGRLFTEAMVRGFSSDLYALPLVLNTAAYTRASLVVLAAALGSVLLVRRRLDRLDLVAVMKTRE</sequence>
<dbReference type="OrthoDB" id="5137249at2"/>
<evidence type="ECO:0000313" key="11">
    <source>
        <dbReference type="Proteomes" id="UP000193900"/>
    </source>
</evidence>
<protein>
    <submittedName>
        <fullName evidence="10">FtsX-like permease family protein</fullName>
    </submittedName>
</protein>
<feature type="transmembrane region" description="Helical" evidence="7">
    <location>
        <begin position="310"/>
        <end position="331"/>
    </location>
</feature>